<evidence type="ECO:0000313" key="20">
    <source>
        <dbReference type="EMBL" id="RQD85441.1"/>
    </source>
</evidence>
<accession>A0A3R7VYB1</accession>
<comment type="catalytic activity">
    <reaction evidence="18 19">
        <text>alpha-ribazole 5'-phosphate + adenosylcob(III)inamide-GDP = adenosylcob(III)alamin 5'-phosphate + GMP + H(+)</text>
        <dbReference type="Rhea" id="RHEA:23560"/>
        <dbReference type="ChEBI" id="CHEBI:15378"/>
        <dbReference type="ChEBI" id="CHEBI:57918"/>
        <dbReference type="ChEBI" id="CHEBI:58115"/>
        <dbReference type="ChEBI" id="CHEBI:60487"/>
        <dbReference type="ChEBI" id="CHEBI:60493"/>
        <dbReference type="EC" id="2.7.8.26"/>
    </reaction>
</comment>
<feature type="transmembrane region" description="Helical" evidence="19">
    <location>
        <begin position="34"/>
        <end position="55"/>
    </location>
</feature>
<evidence type="ECO:0000256" key="16">
    <source>
        <dbReference type="ARBA" id="ARBA00032853"/>
    </source>
</evidence>
<dbReference type="GO" id="GO:0005886">
    <property type="term" value="C:plasma membrane"/>
    <property type="evidence" value="ECO:0007669"/>
    <property type="project" value="UniProtKB-SubCell"/>
</dbReference>
<evidence type="ECO:0000256" key="6">
    <source>
        <dbReference type="ARBA" id="ARBA00015850"/>
    </source>
</evidence>
<evidence type="ECO:0000256" key="17">
    <source>
        <dbReference type="ARBA" id="ARBA00048623"/>
    </source>
</evidence>
<dbReference type="HAMAP" id="MF_00719">
    <property type="entry name" value="CobS"/>
    <property type="match status" value="1"/>
</dbReference>
<keyword evidence="11 19" id="KW-0460">Magnesium</keyword>
<evidence type="ECO:0000256" key="5">
    <source>
        <dbReference type="ARBA" id="ARBA00013200"/>
    </source>
</evidence>
<comment type="similarity">
    <text evidence="4 19">Belongs to the CobS family.</text>
</comment>
<name>A0A3R7VYB1_9EURY</name>
<proteinExistence type="inferred from homology"/>
<evidence type="ECO:0000313" key="21">
    <source>
        <dbReference type="Proteomes" id="UP000284763"/>
    </source>
</evidence>
<evidence type="ECO:0000256" key="18">
    <source>
        <dbReference type="ARBA" id="ARBA00049504"/>
    </source>
</evidence>
<dbReference type="GO" id="GO:0008818">
    <property type="term" value="F:cobalamin 5'-phosphate synthase activity"/>
    <property type="evidence" value="ECO:0007669"/>
    <property type="project" value="UniProtKB-UniRule"/>
</dbReference>
<evidence type="ECO:0000256" key="4">
    <source>
        <dbReference type="ARBA" id="ARBA00010561"/>
    </source>
</evidence>
<protein>
    <recommendedName>
        <fullName evidence="6 19">Adenosylcobinamide-GDP ribazoletransferase</fullName>
        <ecNumber evidence="5 19">2.7.8.26</ecNumber>
    </recommendedName>
    <alternativeName>
        <fullName evidence="16 19">Cobalamin synthase</fullName>
    </alternativeName>
    <alternativeName>
        <fullName evidence="15 19">Cobalamin-5'-phosphate synthase</fullName>
    </alternativeName>
</protein>
<evidence type="ECO:0000256" key="8">
    <source>
        <dbReference type="ARBA" id="ARBA00022573"/>
    </source>
</evidence>
<evidence type="ECO:0000256" key="9">
    <source>
        <dbReference type="ARBA" id="ARBA00022679"/>
    </source>
</evidence>
<reference evidence="20 21" key="1">
    <citation type="submission" date="2018-08" db="EMBL/GenBank/DDBJ databases">
        <title>The metabolism and importance of syntrophic acetate oxidation coupled to methane or sulfide production in haloalkaline environments.</title>
        <authorList>
            <person name="Timmers P.H.A."/>
            <person name="Vavourakis C.D."/>
            <person name="Sorokin D.Y."/>
            <person name="Sinninghe Damste J.S."/>
            <person name="Muyzer G."/>
            <person name="Stams A.J.M."/>
            <person name="Plugge C.M."/>
        </authorList>
    </citation>
    <scope>NUCLEOTIDE SEQUENCE [LARGE SCALE GENOMIC DNA]</scope>
    <source>
        <strain evidence="20">MSAO_Arc3</strain>
    </source>
</reference>
<feature type="transmembrane region" description="Helical" evidence="19">
    <location>
        <begin position="214"/>
        <end position="233"/>
    </location>
</feature>
<evidence type="ECO:0000256" key="2">
    <source>
        <dbReference type="ARBA" id="ARBA00004651"/>
    </source>
</evidence>
<dbReference type="EMBL" id="QZAB01000299">
    <property type="protein sequence ID" value="RQD85441.1"/>
    <property type="molecule type" value="Genomic_DNA"/>
</dbReference>
<dbReference type="GO" id="GO:0051073">
    <property type="term" value="F:adenosylcobinamide-GDP ribazoletransferase activity"/>
    <property type="evidence" value="ECO:0007669"/>
    <property type="project" value="UniProtKB-UniRule"/>
</dbReference>
<evidence type="ECO:0000256" key="1">
    <source>
        <dbReference type="ARBA" id="ARBA00001946"/>
    </source>
</evidence>
<evidence type="ECO:0000256" key="10">
    <source>
        <dbReference type="ARBA" id="ARBA00022692"/>
    </source>
</evidence>
<dbReference type="NCBIfam" id="TIGR00317">
    <property type="entry name" value="cobS"/>
    <property type="match status" value="1"/>
</dbReference>
<evidence type="ECO:0000256" key="19">
    <source>
        <dbReference type="HAMAP-Rule" id="MF_00719"/>
    </source>
</evidence>
<comment type="pathway">
    <text evidence="3 19">Cofactor biosynthesis; adenosylcobalamin biosynthesis; adenosylcobalamin from cob(II)yrinate a,c-diamide: step 7/7.</text>
</comment>
<dbReference type="PANTHER" id="PTHR34148:SF1">
    <property type="entry name" value="ADENOSYLCOBINAMIDE-GDP RIBAZOLETRANSFERASE"/>
    <property type="match status" value="1"/>
</dbReference>
<sequence>MISFLSGVKASIGFLSTIPVKVDQNGFDSFNAHIYLYTVVGFLLGVIIGLSAVILDFLLPSLISAFLIVVVIYYFTGFNHLDGLADMGDGITAHGSIEKKIQAMKDVSLGIGGAAFCTILILGLFVSILTLKAEITAFSQDTYYTGLIVFSSFIVAEMSSKQAMLTVAAFGKPIHDGMGVITIKSTTPSKYLIGFVFGSIISFIAFWLLDLGIIGLVSFIMTMVVSLFILNVSNRHFGGLNGDGIGTANEIGRVVSLIILAICIKLVSGGFEWMLL</sequence>
<keyword evidence="8 19" id="KW-0169">Cobalamin biosynthesis</keyword>
<evidence type="ECO:0000256" key="13">
    <source>
        <dbReference type="ARBA" id="ARBA00023136"/>
    </source>
</evidence>
<dbReference type="InterPro" id="IPR003805">
    <property type="entry name" value="CobS"/>
</dbReference>
<comment type="caution">
    <text evidence="20">The sequence shown here is derived from an EMBL/GenBank/DDBJ whole genome shotgun (WGS) entry which is preliminary data.</text>
</comment>
<comment type="function">
    <text evidence="14 19">Joins adenosylcobinamide-GDP and alpha-ribazole to generate adenosylcobalamin (Ado-cobalamin). Also synthesizes adenosylcobalamin 5'-phosphate from adenosylcobinamide-GDP and alpha-ribazole 5'-phosphate.</text>
</comment>
<dbReference type="EC" id="2.7.8.26" evidence="5 19"/>
<dbReference type="PANTHER" id="PTHR34148">
    <property type="entry name" value="ADENOSYLCOBINAMIDE-GDP RIBAZOLETRANSFERASE"/>
    <property type="match status" value="1"/>
</dbReference>
<dbReference type="GO" id="GO:0009236">
    <property type="term" value="P:cobalamin biosynthetic process"/>
    <property type="evidence" value="ECO:0007669"/>
    <property type="project" value="UniProtKB-UniRule"/>
</dbReference>
<dbReference type="Pfam" id="PF02654">
    <property type="entry name" value="CobS"/>
    <property type="match status" value="1"/>
</dbReference>
<evidence type="ECO:0000256" key="7">
    <source>
        <dbReference type="ARBA" id="ARBA00022475"/>
    </source>
</evidence>
<dbReference type="UniPathway" id="UPA00148">
    <property type="reaction ID" value="UER00238"/>
</dbReference>
<feature type="transmembrane region" description="Helical" evidence="19">
    <location>
        <begin position="254"/>
        <end position="275"/>
    </location>
</feature>
<keyword evidence="7 19" id="KW-1003">Cell membrane</keyword>
<feature type="transmembrane region" description="Helical" evidence="19">
    <location>
        <begin position="191"/>
        <end position="208"/>
    </location>
</feature>
<comment type="subcellular location">
    <subcellularLocation>
        <location evidence="2 19">Cell membrane</location>
        <topology evidence="2 19">Multi-pass membrane protein</topology>
    </subcellularLocation>
</comment>
<feature type="transmembrane region" description="Helical" evidence="19">
    <location>
        <begin position="109"/>
        <end position="131"/>
    </location>
</feature>
<evidence type="ECO:0000256" key="14">
    <source>
        <dbReference type="ARBA" id="ARBA00025228"/>
    </source>
</evidence>
<dbReference type="AlphaFoldDB" id="A0A3R7VYB1"/>
<keyword evidence="9 19" id="KW-0808">Transferase</keyword>
<dbReference type="Proteomes" id="UP000284763">
    <property type="component" value="Unassembled WGS sequence"/>
</dbReference>
<evidence type="ECO:0000256" key="3">
    <source>
        <dbReference type="ARBA" id="ARBA00004663"/>
    </source>
</evidence>
<feature type="transmembrane region" description="Helical" evidence="19">
    <location>
        <begin position="61"/>
        <end position="78"/>
    </location>
</feature>
<keyword evidence="10 19" id="KW-0812">Transmembrane</keyword>
<gene>
    <name evidence="19 20" type="primary">cobS</name>
    <name evidence="20" type="ORF">D5R95_04615</name>
</gene>
<evidence type="ECO:0000256" key="11">
    <source>
        <dbReference type="ARBA" id="ARBA00022842"/>
    </source>
</evidence>
<organism evidence="20 21">
    <name type="scientific">Methanosalsum natronophilum</name>
    <dbReference type="NCBI Taxonomy" id="768733"/>
    <lineage>
        <taxon>Archaea</taxon>
        <taxon>Methanobacteriati</taxon>
        <taxon>Methanobacteriota</taxon>
        <taxon>Stenosarchaea group</taxon>
        <taxon>Methanomicrobia</taxon>
        <taxon>Methanosarcinales</taxon>
        <taxon>Methanosarcinaceae</taxon>
        <taxon>Methanosalsum</taxon>
    </lineage>
</organism>
<comment type="cofactor">
    <cofactor evidence="1 19">
        <name>Mg(2+)</name>
        <dbReference type="ChEBI" id="CHEBI:18420"/>
    </cofactor>
</comment>
<keyword evidence="13 19" id="KW-0472">Membrane</keyword>
<keyword evidence="12 19" id="KW-1133">Transmembrane helix</keyword>
<evidence type="ECO:0000256" key="15">
    <source>
        <dbReference type="ARBA" id="ARBA00032605"/>
    </source>
</evidence>
<comment type="catalytic activity">
    <reaction evidence="17 19">
        <text>alpha-ribazole + adenosylcob(III)inamide-GDP = adenosylcob(III)alamin + GMP + H(+)</text>
        <dbReference type="Rhea" id="RHEA:16049"/>
        <dbReference type="ChEBI" id="CHEBI:10329"/>
        <dbReference type="ChEBI" id="CHEBI:15378"/>
        <dbReference type="ChEBI" id="CHEBI:18408"/>
        <dbReference type="ChEBI" id="CHEBI:58115"/>
        <dbReference type="ChEBI" id="CHEBI:60487"/>
        <dbReference type="EC" id="2.7.8.26"/>
    </reaction>
</comment>
<evidence type="ECO:0000256" key="12">
    <source>
        <dbReference type="ARBA" id="ARBA00022989"/>
    </source>
</evidence>